<keyword evidence="2" id="KW-1185">Reference proteome</keyword>
<dbReference type="AlphaFoldDB" id="A0A418SDJ5"/>
<dbReference type="KEGG" id="palw:PSAL_005960"/>
<protein>
    <recommendedName>
        <fullName evidence="3">Phage protein, HK97 gp10 family</fullName>
    </recommendedName>
</protein>
<dbReference type="OrthoDB" id="7585428at2"/>
<accession>A0A418SDJ5</accession>
<evidence type="ECO:0000313" key="2">
    <source>
        <dbReference type="Proteomes" id="UP000283786"/>
    </source>
</evidence>
<name>A0A418SDJ5_9RHOB</name>
<evidence type="ECO:0000313" key="1">
    <source>
        <dbReference type="EMBL" id="QPM89380.1"/>
    </source>
</evidence>
<dbReference type="EMBL" id="CP060436">
    <property type="protein sequence ID" value="QPM89380.1"/>
    <property type="molecule type" value="Genomic_DNA"/>
</dbReference>
<dbReference type="InterPro" id="IPR010064">
    <property type="entry name" value="HK97-gp10_tail"/>
</dbReference>
<organism evidence="1 2">
    <name type="scientific">Pseudooceanicola algae</name>
    <dbReference type="NCBI Taxonomy" id="1537215"/>
    <lineage>
        <taxon>Bacteria</taxon>
        <taxon>Pseudomonadati</taxon>
        <taxon>Pseudomonadota</taxon>
        <taxon>Alphaproteobacteria</taxon>
        <taxon>Rhodobacterales</taxon>
        <taxon>Paracoccaceae</taxon>
        <taxon>Pseudooceanicola</taxon>
    </lineage>
</organism>
<proteinExistence type="predicted"/>
<dbReference type="NCBIfam" id="TIGR01725">
    <property type="entry name" value="phge_HK97_gp10"/>
    <property type="match status" value="1"/>
</dbReference>
<dbReference type="RefSeq" id="WP_119840331.1">
    <property type="nucleotide sequence ID" value="NZ_CP060436.1"/>
</dbReference>
<dbReference type="Proteomes" id="UP000283786">
    <property type="component" value="Chromosome"/>
</dbReference>
<reference evidence="1 2" key="1">
    <citation type="submission" date="2020-08" db="EMBL/GenBank/DDBJ databases">
        <title>Genome sequence of Rhodobacteraceae bacterium Lw-13e.</title>
        <authorList>
            <person name="Poehlein A."/>
            <person name="Wolter L."/>
            <person name="Daniel R."/>
            <person name="Brinkhoff T."/>
        </authorList>
    </citation>
    <scope>NUCLEOTIDE SEQUENCE [LARGE SCALE GENOMIC DNA]</scope>
    <source>
        <strain evidence="1 2">Lw-13e</strain>
    </source>
</reference>
<dbReference type="Pfam" id="PF04883">
    <property type="entry name" value="HK97-gp10_like"/>
    <property type="match status" value="1"/>
</dbReference>
<sequence>MTLSMKLEGFKEIEITLKQLPRATAKNTGRRILRKAATPIAEAGGSNAPRDSGGLVASYGVGTKLTKSQKKAARGLSKSQVEVFAGPGEGGYQAGLQTEFGNEHQAPEPHLRPAWDAHKNDALEIISSGYWEEVQKVVARYARKLARKG</sequence>
<evidence type="ECO:0008006" key="3">
    <source>
        <dbReference type="Google" id="ProtNLM"/>
    </source>
</evidence>
<gene>
    <name evidence="1" type="ORF">PSAL_005960</name>
</gene>